<comment type="caution">
    <text evidence="2">The sequence shown here is derived from an EMBL/GenBank/DDBJ whole genome shotgun (WGS) entry which is preliminary data.</text>
</comment>
<organism evidence="2 3">
    <name type="scientific">Ajellomyces capsulatus</name>
    <name type="common">Darling's disease fungus</name>
    <name type="synonym">Histoplasma capsulatum</name>
    <dbReference type="NCBI Taxonomy" id="5037"/>
    <lineage>
        <taxon>Eukaryota</taxon>
        <taxon>Fungi</taxon>
        <taxon>Dikarya</taxon>
        <taxon>Ascomycota</taxon>
        <taxon>Pezizomycotina</taxon>
        <taxon>Eurotiomycetes</taxon>
        <taxon>Eurotiomycetidae</taxon>
        <taxon>Onygenales</taxon>
        <taxon>Ajellomycetaceae</taxon>
        <taxon>Histoplasma</taxon>
    </lineage>
</organism>
<gene>
    <name evidence="2" type="ORF">I7I52_00918</name>
</gene>
<evidence type="ECO:0000313" key="3">
    <source>
        <dbReference type="Proteomes" id="UP000670092"/>
    </source>
</evidence>
<keyword evidence="1" id="KW-0732">Signal</keyword>
<accession>A0A8H8D6W7</accession>
<dbReference type="VEuPathDB" id="FungiDB:I7I52_00918"/>
<dbReference type="Proteomes" id="UP000670092">
    <property type="component" value="Unassembled WGS sequence"/>
</dbReference>
<evidence type="ECO:0000313" key="2">
    <source>
        <dbReference type="EMBL" id="KAG5303047.1"/>
    </source>
</evidence>
<evidence type="ECO:0008006" key="4">
    <source>
        <dbReference type="Google" id="ProtNLM"/>
    </source>
</evidence>
<sequence length="91" mass="10272">MGKEKQKRSCMGLFFVQLTFPLCVSSRRSEQFHFLWSRWHRISSRVSSPLDAGGGGAPVGQRYIIDLSILTILGTPLVFCQDCVVRIAKKK</sequence>
<protein>
    <recommendedName>
        <fullName evidence="4">Secreted protein</fullName>
    </recommendedName>
</protein>
<feature type="chain" id="PRO_5034219336" description="Secreted protein" evidence="1">
    <location>
        <begin position="27"/>
        <end position="91"/>
    </location>
</feature>
<feature type="signal peptide" evidence="1">
    <location>
        <begin position="1"/>
        <end position="26"/>
    </location>
</feature>
<dbReference type="EMBL" id="JAEVHI010000001">
    <property type="protein sequence ID" value="KAG5303047.1"/>
    <property type="molecule type" value="Genomic_DNA"/>
</dbReference>
<dbReference type="AlphaFoldDB" id="A0A8H8D6W7"/>
<name>A0A8H8D6W7_AJECA</name>
<proteinExistence type="predicted"/>
<reference evidence="2 3" key="1">
    <citation type="submission" date="2021-01" db="EMBL/GenBank/DDBJ databases">
        <title>Chromosome-level genome assembly of a human fungal pathogen reveals clustering of transcriptionally co-regulated genes.</title>
        <authorList>
            <person name="Voorhies M."/>
            <person name="Cohen S."/>
            <person name="Shea T.P."/>
            <person name="Petrus S."/>
            <person name="Munoz J.F."/>
            <person name="Poplawski S."/>
            <person name="Goldman W.E."/>
            <person name="Michael T."/>
            <person name="Cuomo C.A."/>
            <person name="Sil A."/>
            <person name="Beyhan S."/>
        </authorList>
    </citation>
    <scope>NUCLEOTIDE SEQUENCE [LARGE SCALE GENOMIC DNA]</scope>
    <source>
        <strain evidence="2 3">G184AR</strain>
    </source>
</reference>
<evidence type="ECO:0000256" key="1">
    <source>
        <dbReference type="SAM" id="SignalP"/>
    </source>
</evidence>